<evidence type="ECO:0000256" key="1">
    <source>
        <dbReference type="ARBA" id="ARBA00022729"/>
    </source>
</evidence>
<dbReference type="PROSITE" id="PS51034">
    <property type="entry name" value="ZP_2"/>
    <property type="match status" value="1"/>
</dbReference>
<dbReference type="Pfam" id="PF23344">
    <property type="entry name" value="ZP-N"/>
    <property type="match status" value="1"/>
</dbReference>
<dbReference type="EMBL" id="WNTK01000001">
    <property type="protein sequence ID" value="KAG9493061.1"/>
    <property type="molecule type" value="Genomic_DNA"/>
</dbReference>
<proteinExistence type="predicted"/>
<feature type="domain" description="ZP" evidence="5">
    <location>
        <begin position="50"/>
        <end position="312"/>
    </location>
</feature>
<dbReference type="SMART" id="SM00241">
    <property type="entry name" value="ZP"/>
    <property type="match status" value="1"/>
</dbReference>
<dbReference type="PANTHER" id="PTHR14002:SF51">
    <property type="entry name" value="THYROID HORMONE DOWN-REGULATED PROTEIN (GENE 17)"/>
    <property type="match status" value="1"/>
</dbReference>
<evidence type="ECO:0000256" key="2">
    <source>
        <dbReference type="ARBA" id="ARBA00023157"/>
    </source>
</evidence>
<dbReference type="Proteomes" id="UP000770717">
    <property type="component" value="Unassembled WGS sequence"/>
</dbReference>
<dbReference type="InterPro" id="IPR042235">
    <property type="entry name" value="ZP-C_dom"/>
</dbReference>
<dbReference type="Pfam" id="PF00100">
    <property type="entry name" value="Zona_pellucida"/>
    <property type="match status" value="1"/>
</dbReference>
<evidence type="ECO:0000256" key="3">
    <source>
        <dbReference type="SAM" id="Phobius"/>
    </source>
</evidence>
<reference evidence="6" key="1">
    <citation type="thesis" date="2020" institute="ProQuest LLC" country="789 East Eisenhower Parkway, Ann Arbor, MI, USA">
        <title>Comparative Genomics and Chromosome Evolution.</title>
        <authorList>
            <person name="Mudd A.B."/>
        </authorList>
    </citation>
    <scope>NUCLEOTIDE SEQUENCE</scope>
    <source>
        <strain evidence="6">HN-11 Male</strain>
        <tissue evidence="6">Kidney and liver</tissue>
    </source>
</reference>
<dbReference type="Gene3D" id="2.60.40.3210">
    <property type="entry name" value="Zona pellucida, ZP-N domain"/>
    <property type="match status" value="1"/>
</dbReference>
<comment type="caution">
    <text evidence="6">The sequence shown here is derived from an EMBL/GenBank/DDBJ whole genome shotgun (WGS) entry which is preliminary data.</text>
</comment>
<keyword evidence="2" id="KW-1015">Disulfide bond</keyword>
<dbReference type="InterPro" id="IPR001507">
    <property type="entry name" value="ZP_dom"/>
</dbReference>
<keyword evidence="3" id="KW-0812">Transmembrane</keyword>
<gene>
    <name evidence="6" type="ORF">GDO78_001144</name>
</gene>
<feature type="chain" id="PRO_5035154098" description="ZP domain-containing protein" evidence="4">
    <location>
        <begin position="20"/>
        <end position="359"/>
    </location>
</feature>
<dbReference type="PANTHER" id="PTHR14002">
    <property type="entry name" value="ENDOGLIN/TGF-BETA RECEPTOR TYPE III"/>
    <property type="match status" value="1"/>
</dbReference>
<evidence type="ECO:0000313" key="7">
    <source>
        <dbReference type="Proteomes" id="UP000770717"/>
    </source>
</evidence>
<name>A0A8J6FRZ9_ELECQ</name>
<evidence type="ECO:0000256" key="4">
    <source>
        <dbReference type="SAM" id="SignalP"/>
    </source>
</evidence>
<feature type="transmembrane region" description="Helical" evidence="3">
    <location>
        <begin position="338"/>
        <end position="356"/>
    </location>
</feature>
<dbReference type="OrthoDB" id="10063988at2759"/>
<protein>
    <recommendedName>
        <fullName evidence="5">ZP domain-containing protein</fullName>
    </recommendedName>
</protein>
<keyword evidence="3" id="KW-1133">Transmembrane helix</keyword>
<feature type="signal peptide" evidence="4">
    <location>
        <begin position="1"/>
        <end position="19"/>
    </location>
</feature>
<dbReference type="AlphaFoldDB" id="A0A8J6FRZ9"/>
<sequence length="359" mass="39283">MKILLALLLALCAVLSVHAVDERLCDGSVNCNCDLTKYNSSVTPPRPTIYCENEKMTLYISKCQLAKSLFNTSNLSLINNTGAECASKEYLVDGEIQEGFHNPMSFMKCGNNLTINSTHVIYSNILYIYAEQRTIINRNNYSMNVSCVYPLNYPVALNITLKPKTVTTGLSIPGVSGEMQITMGVFTESSFTNVVTDSTTLYVEDTVYIRVWMPALEADTFAIKVIRLYATPGGTGPESGLVFNLTSGPDGCPNPEYGDGLITVLQNGNSSEARFAMKVFKITDQDYVKLYADTTICTSSCVVNCNQRLLRAQTPENVASMSVELAAEDSSFSGAANLGFSLSWIFVSLISSLFFGKFM</sequence>
<evidence type="ECO:0000259" key="5">
    <source>
        <dbReference type="PROSITE" id="PS51034"/>
    </source>
</evidence>
<dbReference type="Gene3D" id="2.60.40.4100">
    <property type="entry name" value="Zona pellucida, ZP-C domain"/>
    <property type="match status" value="1"/>
</dbReference>
<dbReference type="InterPro" id="IPR055355">
    <property type="entry name" value="ZP-C"/>
</dbReference>
<dbReference type="InterPro" id="IPR055356">
    <property type="entry name" value="ZP-N"/>
</dbReference>
<keyword evidence="1 4" id="KW-0732">Signal</keyword>
<organism evidence="6 7">
    <name type="scientific">Eleutherodactylus coqui</name>
    <name type="common">Puerto Rican coqui</name>
    <dbReference type="NCBI Taxonomy" id="57060"/>
    <lineage>
        <taxon>Eukaryota</taxon>
        <taxon>Metazoa</taxon>
        <taxon>Chordata</taxon>
        <taxon>Craniata</taxon>
        <taxon>Vertebrata</taxon>
        <taxon>Euteleostomi</taxon>
        <taxon>Amphibia</taxon>
        <taxon>Batrachia</taxon>
        <taxon>Anura</taxon>
        <taxon>Neobatrachia</taxon>
        <taxon>Hyloidea</taxon>
        <taxon>Eleutherodactylidae</taxon>
        <taxon>Eleutherodactylinae</taxon>
        <taxon>Eleutherodactylus</taxon>
        <taxon>Eleutherodactylus</taxon>
    </lineage>
</organism>
<keyword evidence="7" id="KW-1185">Reference proteome</keyword>
<accession>A0A8J6FRZ9</accession>
<evidence type="ECO:0000313" key="6">
    <source>
        <dbReference type="EMBL" id="KAG9493061.1"/>
    </source>
</evidence>
<keyword evidence="3" id="KW-0472">Membrane</keyword>